<dbReference type="KEGG" id="mkm:Mkms_5740"/>
<accession>A1UQ09</accession>
<dbReference type="HOGENOM" id="CLU_073078_1_0_11"/>
<reference evidence="5" key="1">
    <citation type="submission" date="2006-12" db="EMBL/GenBank/DDBJ databases">
        <title>Complete sequence of plasmid pMKMS01 of Mycobacterium sp. KMS.</title>
        <authorList>
            <consortium name="US DOE Joint Genome Institute"/>
            <person name="Copeland A."/>
            <person name="Lucas S."/>
            <person name="Lapidus A."/>
            <person name="Barry K."/>
            <person name="Detter J.C."/>
            <person name="Glavina del Rio T."/>
            <person name="Hammon N."/>
            <person name="Israni S."/>
            <person name="Dalin E."/>
            <person name="Tice H."/>
            <person name="Pitluck S."/>
            <person name="Kiss H."/>
            <person name="Brettin T."/>
            <person name="Bruce D."/>
            <person name="Han C."/>
            <person name="Tapia R."/>
            <person name="Gilna P."/>
            <person name="Schmutz J."/>
            <person name="Larimer F."/>
            <person name="Land M."/>
            <person name="Hauser L."/>
            <person name="Kyrpides N."/>
            <person name="Mikhailova N."/>
            <person name="Miller C.D."/>
            <person name="Richardson P."/>
        </authorList>
    </citation>
    <scope>NUCLEOTIDE SEQUENCE [LARGE SCALE GENOMIC DNA]</scope>
    <source>
        <strain evidence="5">KMS</strain>
        <plasmid evidence="5">pMKMS01</plasmid>
    </source>
</reference>
<dbReference type="InterPro" id="IPR018060">
    <property type="entry name" value="HTH_AraC"/>
</dbReference>
<evidence type="ECO:0000256" key="1">
    <source>
        <dbReference type="ARBA" id="ARBA00023015"/>
    </source>
</evidence>
<dbReference type="Pfam" id="PF12833">
    <property type="entry name" value="HTH_18"/>
    <property type="match status" value="1"/>
</dbReference>
<dbReference type="GO" id="GO:0003700">
    <property type="term" value="F:DNA-binding transcription factor activity"/>
    <property type="evidence" value="ECO:0007669"/>
    <property type="project" value="InterPro"/>
</dbReference>
<geneLocation type="plasmid" evidence="5">
    <name>pMKMS01</name>
</geneLocation>
<dbReference type="SMART" id="SM00342">
    <property type="entry name" value="HTH_ARAC"/>
    <property type="match status" value="1"/>
</dbReference>
<evidence type="ECO:0000259" key="4">
    <source>
        <dbReference type="PROSITE" id="PS01124"/>
    </source>
</evidence>
<dbReference type="InterPro" id="IPR050204">
    <property type="entry name" value="AraC_XylS_family_regulators"/>
</dbReference>
<keyword evidence="2" id="KW-0238">DNA-binding</keyword>
<proteinExistence type="predicted"/>
<dbReference type="PANTHER" id="PTHR46796">
    <property type="entry name" value="HTH-TYPE TRANSCRIPTIONAL ACTIVATOR RHAS-RELATED"/>
    <property type="match status" value="1"/>
</dbReference>
<evidence type="ECO:0000256" key="2">
    <source>
        <dbReference type="ARBA" id="ARBA00023125"/>
    </source>
</evidence>
<sequence>MIVDRGWHRALTIYTERYHRLVTMNRFGGDAAAGPRWGGTALLRPGVLAFAGSIGPTDVHAHHAVQIITVTTALTVIDGHGGRHVGAKVVMPADAPHRIEVGAQEGTVVFLEPESAPGRAAHSRAVRSGWTLTPVLSPTRRRTLATVVDELIAHLAPATADYCAAARHPAIDDALRLLPDLVAAGPVIGTELAAQLGLSASRLTHLFTEQVGIPLRRYVLWSRLRAAITRVQGGDDLTGAAHGAGFADSAHLTRTTREMFGLPPSVLSRHVSWDLDSG</sequence>
<name>A1UQ09_MYCSK</name>
<dbReference type="Gene3D" id="1.10.10.60">
    <property type="entry name" value="Homeodomain-like"/>
    <property type="match status" value="1"/>
</dbReference>
<keyword evidence="1" id="KW-0805">Transcription regulation</keyword>
<evidence type="ECO:0000313" key="5">
    <source>
        <dbReference type="EMBL" id="ABL94917.1"/>
    </source>
</evidence>
<evidence type="ECO:0000256" key="3">
    <source>
        <dbReference type="ARBA" id="ARBA00023163"/>
    </source>
</evidence>
<dbReference type="EMBL" id="CP000519">
    <property type="protein sequence ID" value="ABL94917.1"/>
    <property type="molecule type" value="Genomic_DNA"/>
</dbReference>
<keyword evidence="3" id="KW-0804">Transcription</keyword>
<dbReference type="PROSITE" id="PS01124">
    <property type="entry name" value="HTH_ARAC_FAMILY_2"/>
    <property type="match status" value="1"/>
</dbReference>
<dbReference type="AlphaFoldDB" id="A1UQ09"/>
<protein>
    <submittedName>
        <fullName evidence="5">Transcriptional regulator, AraC family</fullName>
    </submittedName>
</protein>
<organism evidence="5">
    <name type="scientific">Mycobacterium sp. (strain KMS)</name>
    <dbReference type="NCBI Taxonomy" id="189918"/>
    <lineage>
        <taxon>Bacteria</taxon>
        <taxon>Bacillati</taxon>
        <taxon>Actinomycetota</taxon>
        <taxon>Actinomycetes</taxon>
        <taxon>Mycobacteriales</taxon>
        <taxon>Mycobacteriaceae</taxon>
        <taxon>Mycobacterium</taxon>
    </lineage>
</organism>
<keyword evidence="5" id="KW-0614">Plasmid</keyword>
<feature type="domain" description="HTH araC/xylS-type" evidence="4">
    <location>
        <begin position="172"/>
        <end position="270"/>
    </location>
</feature>
<dbReference type="GO" id="GO:0043565">
    <property type="term" value="F:sequence-specific DNA binding"/>
    <property type="evidence" value="ECO:0007669"/>
    <property type="project" value="InterPro"/>
</dbReference>
<gene>
    <name evidence="5" type="ordered locus">Mkms_5740</name>
</gene>